<dbReference type="GO" id="GO:0005524">
    <property type="term" value="F:ATP binding"/>
    <property type="evidence" value="ECO:0007669"/>
    <property type="project" value="UniProtKB-UniRule"/>
</dbReference>
<dbReference type="InterPro" id="IPR000719">
    <property type="entry name" value="Prot_kinase_dom"/>
</dbReference>
<dbReference type="PROSITE" id="PS50011">
    <property type="entry name" value="PROTEIN_KINASE_DOM"/>
    <property type="match status" value="1"/>
</dbReference>
<keyword evidence="13" id="KW-1185">Reference proteome</keyword>
<evidence type="ECO:0000256" key="4">
    <source>
        <dbReference type="ARBA" id="ARBA00022741"/>
    </source>
</evidence>
<sequence>MASGGGAVQVQNFVGKEVNGFEIVKLIGQGKFSYVFKAQRKTDGLCVALKLIKIFDMDNEKQRDNCLKEVQLHQSLDHPNIVKYLNWFIDNKLNELFIAVEWAEKGDLKLVIKKAIEEDVSFPEKKIWEYIHQIAGALRHMHEKRIMHRDLKPANIFIDTAGNLKVGDLGLSRQLSSQTFEAFSRVGTPLYMSPEVLQGKGYDWKSDVWSLGCIAYEICMLRSPFRQDDKENLSLYDLFQRITKGQFPPITAEKYSPELRQMIGAMLRLDPEGRFDIAQVCELCETFKKNLQSKPPAIDTYLIMDDIIEKLSLLDYETSFCKGWKQKRISRVYFAHGTQSDDSIS</sequence>
<reference evidence="12" key="1">
    <citation type="submission" date="2019-06" db="EMBL/GenBank/DDBJ databases">
        <authorList>
            <person name="Zheng W."/>
        </authorList>
    </citation>
    <scope>NUCLEOTIDE SEQUENCE</scope>
    <source>
        <strain evidence="12">QDHG01</strain>
    </source>
</reference>
<dbReference type="AlphaFoldDB" id="A0A8J8SVZ6"/>
<evidence type="ECO:0000256" key="7">
    <source>
        <dbReference type="ARBA" id="ARBA00047899"/>
    </source>
</evidence>
<evidence type="ECO:0000259" key="11">
    <source>
        <dbReference type="PROSITE" id="PS50011"/>
    </source>
</evidence>
<evidence type="ECO:0000256" key="9">
    <source>
        <dbReference type="PROSITE-ProRule" id="PRU10141"/>
    </source>
</evidence>
<evidence type="ECO:0000256" key="3">
    <source>
        <dbReference type="ARBA" id="ARBA00022679"/>
    </source>
</evidence>
<dbReference type="InterPro" id="IPR051131">
    <property type="entry name" value="NEK_Ser/Thr_kinase_NIMA"/>
</dbReference>
<dbReference type="InterPro" id="IPR011009">
    <property type="entry name" value="Kinase-like_dom_sf"/>
</dbReference>
<dbReference type="EMBL" id="RRYP01020511">
    <property type="protein sequence ID" value="TNV72902.1"/>
    <property type="molecule type" value="Genomic_DNA"/>
</dbReference>
<dbReference type="Pfam" id="PF00069">
    <property type="entry name" value="Pkinase"/>
    <property type="match status" value="1"/>
</dbReference>
<dbReference type="InterPro" id="IPR017441">
    <property type="entry name" value="Protein_kinase_ATP_BS"/>
</dbReference>
<dbReference type="SUPFAM" id="SSF56112">
    <property type="entry name" value="Protein kinase-like (PK-like)"/>
    <property type="match status" value="1"/>
</dbReference>
<evidence type="ECO:0000256" key="6">
    <source>
        <dbReference type="ARBA" id="ARBA00022840"/>
    </source>
</evidence>
<comment type="similarity">
    <text evidence="10">Belongs to the protein kinase superfamily.</text>
</comment>
<accession>A0A8J8SVZ6</accession>
<organism evidence="12 13">
    <name type="scientific">Halteria grandinella</name>
    <dbReference type="NCBI Taxonomy" id="5974"/>
    <lineage>
        <taxon>Eukaryota</taxon>
        <taxon>Sar</taxon>
        <taxon>Alveolata</taxon>
        <taxon>Ciliophora</taxon>
        <taxon>Intramacronucleata</taxon>
        <taxon>Spirotrichea</taxon>
        <taxon>Stichotrichia</taxon>
        <taxon>Sporadotrichida</taxon>
        <taxon>Halteriidae</taxon>
        <taxon>Halteria</taxon>
    </lineage>
</organism>
<dbReference type="PANTHER" id="PTHR44899">
    <property type="entry name" value="CAMK FAMILY PROTEIN KINASE"/>
    <property type="match status" value="1"/>
</dbReference>
<comment type="caution">
    <text evidence="12">The sequence shown here is derived from an EMBL/GenBank/DDBJ whole genome shotgun (WGS) entry which is preliminary data.</text>
</comment>
<feature type="binding site" evidence="9">
    <location>
        <position position="50"/>
    </location>
    <ligand>
        <name>ATP</name>
        <dbReference type="ChEBI" id="CHEBI:30616"/>
    </ligand>
</feature>
<evidence type="ECO:0000313" key="12">
    <source>
        <dbReference type="EMBL" id="TNV72902.1"/>
    </source>
</evidence>
<evidence type="ECO:0000256" key="10">
    <source>
        <dbReference type="RuleBase" id="RU000304"/>
    </source>
</evidence>
<evidence type="ECO:0000256" key="5">
    <source>
        <dbReference type="ARBA" id="ARBA00022777"/>
    </source>
</evidence>
<dbReference type="PROSITE" id="PS00108">
    <property type="entry name" value="PROTEIN_KINASE_ST"/>
    <property type="match status" value="1"/>
</dbReference>
<dbReference type="OrthoDB" id="248923at2759"/>
<dbReference type="PANTHER" id="PTHR44899:SF7">
    <property type="entry name" value="NIMA-RELATED KINASE"/>
    <property type="match status" value="1"/>
</dbReference>
<keyword evidence="3" id="KW-0808">Transferase</keyword>
<keyword evidence="4 9" id="KW-0547">Nucleotide-binding</keyword>
<dbReference type="PIRSF" id="PIRSF000654">
    <property type="entry name" value="Integrin-linked_kinase"/>
    <property type="match status" value="1"/>
</dbReference>
<protein>
    <recommendedName>
        <fullName evidence="1">non-specific serine/threonine protein kinase</fullName>
        <ecNumber evidence="1">2.7.11.1</ecNumber>
    </recommendedName>
</protein>
<dbReference type="Proteomes" id="UP000785679">
    <property type="component" value="Unassembled WGS sequence"/>
</dbReference>
<dbReference type="InterPro" id="IPR008271">
    <property type="entry name" value="Ser/Thr_kinase_AS"/>
</dbReference>
<keyword evidence="6 9" id="KW-0067">ATP-binding</keyword>
<feature type="domain" description="Protein kinase" evidence="11">
    <location>
        <begin position="21"/>
        <end position="287"/>
    </location>
</feature>
<dbReference type="SMART" id="SM00220">
    <property type="entry name" value="S_TKc"/>
    <property type="match status" value="1"/>
</dbReference>
<evidence type="ECO:0000256" key="1">
    <source>
        <dbReference type="ARBA" id="ARBA00012513"/>
    </source>
</evidence>
<keyword evidence="2 10" id="KW-0723">Serine/threonine-protein kinase</keyword>
<evidence type="ECO:0000256" key="8">
    <source>
        <dbReference type="ARBA" id="ARBA00048679"/>
    </source>
</evidence>
<gene>
    <name evidence="12" type="ORF">FGO68_gene9764</name>
</gene>
<name>A0A8J8SVZ6_HALGN</name>
<dbReference type="PROSITE" id="PS00107">
    <property type="entry name" value="PROTEIN_KINASE_ATP"/>
    <property type="match status" value="1"/>
</dbReference>
<evidence type="ECO:0000256" key="2">
    <source>
        <dbReference type="ARBA" id="ARBA00022527"/>
    </source>
</evidence>
<dbReference type="GO" id="GO:0004674">
    <property type="term" value="F:protein serine/threonine kinase activity"/>
    <property type="evidence" value="ECO:0007669"/>
    <property type="project" value="UniProtKB-KW"/>
</dbReference>
<evidence type="ECO:0000313" key="13">
    <source>
        <dbReference type="Proteomes" id="UP000785679"/>
    </source>
</evidence>
<dbReference type="Gene3D" id="1.10.510.10">
    <property type="entry name" value="Transferase(Phosphotransferase) domain 1"/>
    <property type="match status" value="1"/>
</dbReference>
<comment type="catalytic activity">
    <reaction evidence="8">
        <text>L-seryl-[protein] + ATP = O-phospho-L-seryl-[protein] + ADP + H(+)</text>
        <dbReference type="Rhea" id="RHEA:17989"/>
        <dbReference type="Rhea" id="RHEA-COMP:9863"/>
        <dbReference type="Rhea" id="RHEA-COMP:11604"/>
        <dbReference type="ChEBI" id="CHEBI:15378"/>
        <dbReference type="ChEBI" id="CHEBI:29999"/>
        <dbReference type="ChEBI" id="CHEBI:30616"/>
        <dbReference type="ChEBI" id="CHEBI:83421"/>
        <dbReference type="ChEBI" id="CHEBI:456216"/>
        <dbReference type="EC" id="2.7.11.1"/>
    </reaction>
</comment>
<dbReference type="EC" id="2.7.11.1" evidence="1"/>
<comment type="catalytic activity">
    <reaction evidence="7">
        <text>L-threonyl-[protein] + ATP = O-phospho-L-threonyl-[protein] + ADP + H(+)</text>
        <dbReference type="Rhea" id="RHEA:46608"/>
        <dbReference type="Rhea" id="RHEA-COMP:11060"/>
        <dbReference type="Rhea" id="RHEA-COMP:11605"/>
        <dbReference type="ChEBI" id="CHEBI:15378"/>
        <dbReference type="ChEBI" id="CHEBI:30013"/>
        <dbReference type="ChEBI" id="CHEBI:30616"/>
        <dbReference type="ChEBI" id="CHEBI:61977"/>
        <dbReference type="ChEBI" id="CHEBI:456216"/>
        <dbReference type="EC" id="2.7.11.1"/>
    </reaction>
</comment>
<proteinExistence type="inferred from homology"/>
<keyword evidence="5" id="KW-0418">Kinase</keyword>